<feature type="region of interest" description="Disordered" evidence="1">
    <location>
        <begin position="216"/>
        <end position="249"/>
    </location>
</feature>
<organism evidence="3 4">
    <name type="scientific">Raphanus sativus</name>
    <name type="common">Radish</name>
    <name type="synonym">Raphanus raphanistrum var. sativus</name>
    <dbReference type="NCBI Taxonomy" id="3726"/>
    <lineage>
        <taxon>Eukaryota</taxon>
        <taxon>Viridiplantae</taxon>
        <taxon>Streptophyta</taxon>
        <taxon>Embryophyta</taxon>
        <taxon>Tracheophyta</taxon>
        <taxon>Spermatophyta</taxon>
        <taxon>Magnoliopsida</taxon>
        <taxon>eudicotyledons</taxon>
        <taxon>Gunneridae</taxon>
        <taxon>Pentapetalae</taxon>
        <taxon>rosids</taxon>
        <taxon>malvids</taxon>
        <taxon>Brassicales</taxon>
        <taxon>Brassicaceae</taxon>
        <taxon>Brassiceae</taxon>
        <taxon>Raphanus</taxon>
    </lineage>
</organism>
<dbReference type="RefSeq" id="XP_056850687.1">
    <property type="nucleotide sequence ID" value="XM_056994707.1"/>
</dbReference>
<evidence type="ECO:0000256" key="1">
    <source>
        <dbReference type="SAM" id="MobiDB-lite"/>
    </source>
</evidence>
<feature type="compositionally biased region" description="Polar residues" evidence="1">
    <location>
        <begin position="237"/>
        <end position="247"/>
    </location>
</feature>
<evidence type="ECO:0000313" key="4">
    <source>
        <dbReference type="RefSeq" id="XP_056850687.1"/>
    </source>
</evidence>
<name>A0A9W3CGN4_RAPSA</name>
<dbReference type="OrthoDB" id="1110994at2759"/>
<dbReference type="Pfam" id="PF14223">
    <property type="entry name" value="Retrotran_gag_2"/>
    <property type="match status" value="1"/>
</dbReference>
<feature type="domain" description="CCHC-type" evidence="2">
    <location>
        <begin position="579"/>
        <end position="595"/>
    </location>
</feature>
<dbReference type="Proteomes" id="UP000504610">
    <property type="component" value="Chromosome 9"/>
</dbReference>
<dbReference type="InterPro" id="IPR036875">
    <property type="entry name" value="Znf_CCHC_sf"/>
</dbReference>
<feature type="region of interest" description="Disordered" evidence="1">
    <location>
        <begin position="51"/>
        <end position="70"/>
    </location>
</feature>
<reference evidence="4" key="2">
    <citation type="submission" date="2025-08" db="UniProtKB">
        <authorList>
            <consortium name="RefSeq"/>
        </authorList>
    </citation>
    <scope>IDENTIFICATION</scope>
    <source>
        <tissue evidence="4">Leaf</tissue>
    </source>
</reference>
<feature type="domain" description="CCHC-type" evidence="2">
    <location>
        <begin position="277"/>
        <end position="293"/>
    </location>
</feature>
<dbReference type="Gene3D" id="4.10.60.10">
    <property type="entry name" value="Zinc finger, CCHC-type"/>
    <property type="match status" value="1"/>
</dbReference>
<feature type="domain" description="CCHC-type" evidence="2">
    <location>
        <begin position="254"/>
        <end position="270"/>
    </location>
</feature>
<dbReference type="GeneID" id="108833078"/>
<reference evidence="3" key="1">
    <citation type="journal article" date="2019" name="Database">
        <title>The radish genome database (RadishGD): an integrated information resource for radish genomics.</title>
        <authorList>
            <person name="Yu H.J."/>
            <person name="Baek S."/>
            <person name="Lee Y.J."/>
            <person name="Cho A."/>
            <person name="Mun J.H."/>
        </authorList>
    </citation>
    <scope>NUCLEOTIDE SEQUENCE [LARGE SCALE GENOMIC DNA]</scope>
    <source>
        <strain evidence="3">cv. WK10039</strain>
    </source>
</reference>
<dbReference type="KEGG" id="rsz:108833078"/>
<sequence length="845" mass="96019">MDTMKELMALQKPIMLDEGNFGHWKAKMRHIIREIDEDAWTAVEQGWKAPTVIMDDESEEPKPKDKWSDADKAASKFNSKALTTIFSAVDLDQFKIIQGYETIGSFISKLSSIANEASVLGKKYNEKKLVKKLLRCLPPRFEAYKAVLKIAVNTDEMKFDQLAGILKVHDLERVDESSKDQKGVAFSAESKEVERVKKIEENMVLMAKNFNKMLKRVEKGQSRTNQRYQGRDRDRPSQNNRNDSVQGNRRKELQCHECEGFGHYRNECPLTKRKELKCIECKGYGHTRSECPNNLKKDKSLICFSDTESDDESDNEELLLNFSAHVNVTDVSHEPLICYTDAETECEDDHKEHLLNFVARIDQKDESLKSQSSSESDSESEADPEKESTGLKVEYQSLFNKFTELSLENLQLIKDRAMLKAQVNILELEQTENNSDSEKVGSIETEKEDQNTLKRTISEQAYSLKMLETSFVQTKQLLSEELDKSRLLQRELTENYKKLRMLNTGSDTLDHILSLGQSPKINWGLGFQGTTSKTAECNEGIRFVKSSAVIKTVEPDKSKPPRPTSQSVIQKHPVKKRNGCLFCCKPGHMVSNCYFRRKQYQEAWMRNRWHIEPGKFGCVWIAKSDLYLNYKNRISAAPVEMPLPDIPLVTEQRQGKEIMCNLSLTKICDFGTNESVSHTISNESVTDEFLEEDLFENDFSQILGNVAYTTSDSTSQDETPWYFDSGCSRHMTGTADYLVKAQEITGGKVTFGDGGQGKISAIGDTVRADLPRLINVYLVDGLKANLISVSQLCDEGLRVIFDKKECQALDDKNNIVLCGYRSANNCYMWKPTGQCLTAKGSQLEL</sequence>
<dbReference type="Pfam" id="PF22936">
    <property type="entry name" value="Pol_BBD"/>
    <property type="match status" value="1"/>
</dbReference>
<gene>
    <name evidence="4" type="primary">LOC108833078</name>
</gene>
<dbReference type="GO" id="GO:0003676">
    <property type="term" value="F:nucleic acid binding"/>
    <property type="evidence" value="ECO:0007669"/>
    <property type="project" value="InterPro"/>
</dbReference>
<keyword evidence="3" id="KW-1185">Reference proteome</keyword>
<dbReference type="SUPFAM" id="SSF57756">
    <property type="entry name" value="Retrovirus zinc finger-like domains"/>
    <property type="match status" value="1"/>
</dbReference>
<dbReference type="InterPro" id="IPR001878">
    <property type="entry name" value="Znf_CCHC"/>
</dbReference>
<feature type="region of interest" description="Disordered" evidence="1">
    <location>
        <begin position="366"/>
        <end position="389"/>
    </location>
</feature>
<proteinExistence type="predicted"/>
<dbReference type="SMART" id="SM00343">
    <property type="entry name" value="ZnF_C2HC"/>
    <property type="match status" value="3"/>
</dbReference>
<protein>
    <submittedName>
        <fullName evidence="4">Uncharacterized protein LOC108833078</fullName>
    </submittedName>
</protein>
<evidence type="ECO:0000259" key="2">
    <source>
        <dbReference type="SMART" id="SM00343"/>
    </source>
</evidence>
<dbReference type="AlphaFoldDB" id="A0A9W3CGN4"/>
<feature type="compositionally biased region" description="Basic and acidic residues" evidence="1">
    <location>
        <begin position="60"/>
        <end position="70"/>
    </location>
</feature>
<evidence type="ECO:0000313" key="3">
    <source>
        <dbReference type="Proteomes" id="UP000504610"/>
    </source>
</evidence>
<dbReference type="GO" id="GO:0008270">
    <property type="term" value="F:zinc ion binding"/>
    <property type="evidence" value="ECO:0007669"/>
    <property type="project" value="InterPro"/>
</dbReference>
<dbReference type="InterPro" id="IPR054722">
    <property type="entry name" value="PolX-like_BBD"/>
</dbReference>
<accession>A0A9W3CGN4</accession>